<proteinExistence type="predicted"/>
<name>A0A8S1ACI2_ARCPL</name>
<evidence type="ECO:0000313" key="3">
    <source>
        <dbReference type="EMBL" id="CAB3253955.1"/>
    </source>
</evidence>
<keyword evidence="1" id="KW-1133">Transmembrane helix</keyword>
<accession>A0A8S1ACI2</accession>
<keyword evidence="4" id="KW-1185">Reference proteome</keyword>
<dbReference type="Proteomes" id="UP000494106">
    <property type="component" value="Unassembled WGS sequence"/>
</dbReference>
<evidence type="ECO:0000313" key="5">
    <source>
        <dbReference type="Proteomes" id="UP000494256"/>
    </source>
</evidence>
<feature type="transmembrane region" description="Helical" evidence="1">
    <location>
        <begin position="20"/>
        <end position="39"/>
    </location>
</feature>
<reference evidence="4 5" key="1">
    <citation type="submission" date="2020-04" db="EMBL/GenBank/DDBJ databases">
        <authorList>
            <person name="Wallbank WR R."/>
            <person name="Pardo Diaz C."/>
            <person name="Kozak K."/>
            <person name="Martin S."/>
            <person name="Jiggins C."/>
            <person name="Moest M."/>
            <person name="Warren A I."/>
            <person name="Byers J.R.P. K."/>
            <person name="Montejo-Kovacevich G."/>
            <person name="Yen C E."/>
        </authorList>
    </citation>
    <scope>NUCLEOTIDE SEQUENCE [LARGE SCALE GENOMIC DNA]</scope>
</reference>
<protein>
    <submittedName>
        <fullName evidence="2">Uncharacterized protein</fullName>
    </submittedName>
</protein>
<dbReference type="EMBL" id="CADEBC010000520">
    <property type="protein sequence ID" value="CAB3244168.1"/>
    <property type="molecule type" value="Genomic_DNA"/>
</dbReference>
<dbReference type="AlphaFoldDB" id="A0A8S1ACI2"/>
<comment type="caution">
    <text evidence="2">The sequence shown here is derived from an EMBL/GenBank/DDBJ whole genome shotgun (WGS) entry which is preliminary data.</text>
</comment>
<keyword evidence="1" id="KW-0472">Membrane</keyword>
<keyword evidence="1" id="KW-0812">Transmembrane</keyword>
<evidence type="ECO:0000256" key="1">
    <source>
        <dbReference type="SAM" id="Phobius"/>
    </source>
</evidence>
<dbReference type="Proteomes" id="UP000494256">
    <property type="component" value="Unassembled WGS sequence"/>
</dbReference>
<dbReference type="EMBL" id="CADEBD010000393">
    <property type="protein sequence ID" value="CAB3253955.1"/>
    <property type="molecule type" value="Genomic_DNA"/>
</dbReference>
<evidence type="ECO:0000313" key="2">
    <source>
        <dbReference type="EMBL" id="CAB3244168.1"/>
    </source>
</evidence>
<evidence type="ECO:0000313" key="4">
    <source>
        <dbReference type="Proteomes" id="UP000494106"/>
    </source>
</evidence>
<organism evidence="2 4">
    <name type="scientific">Arctia plantaginis</name>
    <name type="common">Wood tiger moth</name>
    <name type="synonym">Phalaena plantaginis</name>
    <dbReference type="NCBI Taxonomy" id="874455"/>
    <lineage>
        <taxon>Eukaryota</taxon>
        <taxon>Metazoa</taxon>
        <taxon>Ecdysozoa</taxon>
        <taxon>Arthropoda</taxon>
        <taxon>Hexapoda</taxon>
        <taxon>Insecta</taxon>
        <taxon>Pterygota</taxon>
        <taxon>Neoptera</taxon>
        <taxon>Endopterygota</taxon>
        <taxon>Lepidoptera</taxon>
        <taxon>Glossata</taxon>
        <taxon>Ditrysia</taxon>
        <taxon>Noctuoidea</taxon>
        <taxon>Erebidae</taxon>
        <taxon>Arctiinae</taxon>
        <taxon>Arctia</taxon>
    </lineage>
</organism>
<sequence>MDMFKVRRINKKNYLRRFCVTFEIYGVITFNTVPQLLVLKIRFRSSLRTAVNVAQLSRPVNFSINANGLLEDIFVDRNLGWRWHLG</sequence>
<gene>
    <name evidence="3" type="ORF">APLA_LOCUS14508</name>
    <name evidence="2" type="ORF">APLA_LOCUS9838</name>
</gene>